<dbReference type="InterPro" id="IPR040393">
    <property type="entry name" value="TREX1/2"/>
</dbReference>
<evidence type="ECO:0000256" key="1">
    <source>
        <dbReference type="ARBA" id="ARBA00001946"/>
    </source>
</evidence>
<dbReference type="GO" id="GO:0003676">
    <property type="term" value="F:nucleic acid binding"/>
    <property type="evidence" value="ECO:0007669"/>
    <property type="project" value="InterPro"/>
</dbReference>
<gene>
    <name evidence="9" type="ORF">MEDL_36075</name>
</gene>
<dbReference type="OrthoDB" id="6134637at2759"/>
<dbReference type="SMART" id="SM00479">
    <property type="entry name" value="EXOIII"/>
    <property type="match status" value="1"/>
</dbReference>
<dbReference type="InterPro" id="IPR013520">
    <property type="entry name" value="Ribonucl_H"/>
</dbReference>
<dbReference type="CDD" id="cd06127">
    <property type="entry name" value="DEDDh"/>
    <property type="match status" value="1"/>
</dbReference>
<dbReference type="EMBL" id="CAJPWZ010001767">
    <property type="protein sequence ID" value="CAG2222884.1"/>
    <property type="molecule type" value="Genomic_DNA"/>
</dbReference>
<protein>
    <recommendedName>
        <fullName evidence="8">Exonuclease domain-containing protein</fullName>
    </recommendedName>
</protein>
<evidence type="ECO:0000256" key="7">
    <source>
        <dbReference type="ARBA" id="ARBA00025769"/>
    </source>
</evidence>
<sequence length="480" mass="55450">MDFSLRSRICKVCEYHQQRKEIVPAHDCSKNWYGSSKGMEPDMAVEMTHNLKDSGCQIQVLHADNDSTTTSRLKVDFDDLEKKDDQNHVKKGFSKKLYELSKKFKELKHPDVIPYIVRCFMYAVKENTGSVENIQLALKRMVLHIFGDHTLCENAEWCTYAKDPFNFKSYGGSSSLSNRLSASVLQKNEGYTWLSKVNEASLLSPGQHTLKLAKQMDRRLNRHRINQKTTHFKRRRIQLRKLKKKSEFRSQIKEGTTYENETEVNDAISDIQQIPSRLTINDSEEFIIFDLETTGLSRNSDITQIAASSGSNIFQRYIMPRCEITHEASKITGLTFSHSTNKMYLNGTIVQTCAIEQALLDFIDFLKLQNKPVLVGHNITNFDMMVLENRLREFSLFATFSAHVKGFIDTLKLSKRVFPKDKVGNYKQQTLVKEVLGTEYHAHNAKEDVLSLKELFTRNYVKIVLMMICTMLTFIILDYL</sequence>
<dbReference type="AlphaFoldDB" id="A0A8S3STM9"/>
<comment type="similarity">
    <text evidence="7">Belongs to the exonuclease superfamily. TREX family.</text>
</comment>
<dbReference type="GO" id="GO:0006308">
    <property type="term" value="P:DNA catabolic process"/>
    <property type="evidence" value="ECO:0007669"/>
    <property type="project" value="TreeGrafter"/>
</dbReference>
<keyword evidence="3" id="KW-0479">Metal-binding</keyword>
<evidence type="ECO:0000256" key="4">
    <source>
        <dbReference type="ARBA" id="ARBA00022801"/>
    </source>
</evidence>
<dbReference type="InterPro" id="IPR049012">
    <property type="entry name" value="Mutator_transp_dom"/>
</dbReference>
<keyword evidence="2" id="KW-0540">Nuclease</keyword>
<evidence type="ECO:0000256" key="2">
    <source>
        <dbReference type="ARBA" id="ARBA00022722"/>
    </source>
</evidence>
<comment type="cofactor">
    <cofactor evidence="1">
        <name>Mg(2+)</name>
        <dbReference type="ChEBI" id="CHEBI:18420"/>
    </cofactor>
</comment>
<dbReference type="InterPro" id="IPR012337">
    <property type="entry name" value="RNaseH-like_sf"/>
</dbReference>
<dbReference type="InterPro" id="IPR054362">
    <property type="entry name" value="Exu_RNase_H-like"/>
</dbReference>
<organism evidence="9 10">
    <name type="scientific">Mytilus edulis</name>
    <name type="common">Blue mussel</name>
    <dbReference type="NCBI Taxonomy" id="6550"/>
    <lineage>
        <taxon>Eukaryota</taxon>
        <taxon>Metazoa</taxon>
        <taxon>Spiralia</taxon>
        <taxon>Lophotrochozoa</taxon>
        <taxon>Mollusca</taxon>
        <taxon>Bivalvia</taxon>
        <taxon>Autobranchia</taxon>
        <taxon>Pteriomorphia</taxon>
        <taxon>Mytilida</taxon>
        <taxon>Mytiloidea</taxon>
        <taxon>Mytilidae</taxon>
        <taxon>Mytilinae</taxon>
        <taxon>Mytilus</taxon>
    </lineage>
</organism>
<dbReference type="Pfam" id="PF20700">
    <property type="entry name" value="Mutator"/>
    <property type="match status" value="1"/>
</dbReference>
<dbReference type="Gene3D" id="3.30.420.10">
    <property type="entry name" value="Ribonuclease H-like superfamily/Ribonuclease H"/>
    <property type="match status" value="1"/>
</dbReference>
<evidence type="ECO:0000259" key="8">
    <source>
        <dbReference type="SMART" id="SM00479"/>
    </source>
</evidence>
<dbReference type="Pfam" id="PF22123">
    <property type="entry name" value="Exu_RNase_H_like"/>
    <property type="match status" value="1"/>
</dbReference>
<dbReference type="GO" id="GO:0046872">
    <property type="term" value="F:metal ion binding"/>
    <property type="evidence" value="ECO:0007669"/>
    <property type="project" value="UniProtKB-KW"/>
</dbReference>
<dbReference type="GO" id="GO:0008296">
    <property type="term" value="F:3'-5'-DNA exonuclease activity"/>
    <property type="evidence" value="ECO:0007669"/>
    <property type="project" value="TreeGrafter"/>
</dbReference>
<dbReference type="PANTHER" id="PTHR13058">
    <property type="entry name" value="THREE PRIME REPAIR EXONUCLEASE 1, 2"/>
    <property type="match status" value="1"/>
</dbReference>
<dbReference type="SUPFAM" id="SSF53098">
    <property type="entry name" value="Ribonuclease H-like"/>
    <property type="match status" value="1"/>
</dbReference>
<dbReference type="GO" id="GO:0005737">
    <property type="term" value="C:cytoplasm"/>
    <property type="evidence" value="ECO:0007669"/>
    <property type="project" value="TreeGrafter"/>
</dbReference>
<keyword evidence="10" id="KW-1185">Reference proteome</keyword>
<keyword evidence="4" id="KW-0378">Hydrolase</keyword>
<dbReference type="PANTHER" id="PTHR13058:SF22">
    <property type="entry name" value="EXODEOXYRIBONUCLEASE III"/>
    <property type="match status" value="1"/>
</dbReference>
<feature type="domain" description="Exonuclease" evidence="8">
    <location>
        <begin position="285"/>
        <end position="466"/>
    </location>
</feature>
<evidence type="ECO:0000313" key="9">
    <source>
        <dbReference type="EMBL" id="CAG2222884.1"/>
    </source>
</evidence>
<keyword evidence="5" id="KW-0269">Exonuclease</keyword>
<dbReference type="Proteomes" id="UP000683360">
    <property type="component" value="Unassembled WGS sequence"/>
</dbReference>
<evidence type="ECO:0000256" key="6">
    <source>
        <dbReference type="ARBA" id="ARBA00022842"/>
    </source>
</evidence>
<evidence type="ECO:0000313" key="10">
    <source>
        <dbReference type="Proteomes" id="UP000683360"/>
    </source>
</evidence>
<accession>A0A8S3STM9</accession>
<name>A0A8S3STM9_MYTED</name>
<reference evidence="9" key="1">
    <citation type="submission" date="2021-03" db="EMBL/GenBank/DDBJ databases">
        <authorList>
            <person name="Bekaert M."/>
        </authorList>
    </citation>
    <scope>NUCLEOTIDE SEQUENCE</scope>
</reference>
<dbReference type="InterPro" id="IPR036397">
    <property type="entry name" value="RNaseH_sf"/>
</dbReference>
<comment type="caution">
    <text evidence="9">The sequence shown here is derived from an EMBL/GenBank/DDBJ whole genome shotgun (WGS) entry which is preliminary data.</text>
</comment>
<evidence type="ECO:0000256" key="3">
    <source>
        <dbReference type="ARBA" id="ARBA00022723"/>
    </source>
</evidence>
<keyword evidence="6" id="KW-0460">Magnesium</keyword>
<evidence type="ECO:0000256" key="5">
    <source>
        <dbReference type="ARBA" id="ARBA00022839"/>
    </source>
</evidence>
<proteinExistence type="inferred from homology"/>